<feature type="transmembrane region" description="Helical" evidence="2">
    <location>
        <begin position="110"/>
        <end position="134"/>
    </location>
</feature>
<reference evidence="3" key="2">
    <citation type="submission" date="2019-07" db="EMBL/GenBank/DDBJ databases">
        <authorList>
            <person name="Yang Y."/>
            <person name="Bocs S."/>
            <person name="Baudouin L."/>
        </authorList>
    </citation>
    <scope>NUCLEOTIDE SEQUENCE</scope>
    <source>
        <tissue evidence="3">Spear leaf of Hainan Tall coconut</tissue>
    </source>
</reference>
<proteinExistence type="predicted"/>
<keyword evidence="4" id="KW-1185">Reference proteome</keyword>
<keyword evidence="2" id="KW-0812">Transmembrane</keyword>
<dbReference type="PANTHER" id="PTHR33782:SF5">
    <property type="entry name" value="MEDIATOR OF RNA POLYMERASE II TRANSCRIPTION SUBUNIT"/>
    <property type="match status" value="1"/>
</dbReference>
<keyword evidence="2" id="KW-1133">Transmembrane helix</keyword>
<gene>
    <name evidence="3" type="ORF">COCNU_02G005650</name>
</gene>
<evidence type="ECO:0000256" key="1">
    <source>
        <dbReference type="SAM" id="MobiDB-lite"/>
    </source>
</evidence>
<name>A0A8K0HZ54_COCNU</name>
<keyword evidence="2" id="KW-0472">Membrane</keyword>
<organism evidence="3 4">
    <name type="scientific">Cocos nucifera</name>
    <name type="common">Coconut palm</name>
    <dbReference type="NCBI Taxonomy" id="13894"/>
    <lineage>
        <taxon>Eukaryota</taxon>
        <taxon>Viridiplantae</taxon>
        <taxon>Streptophyta</taxon>
        <taxon>Embryophyta</taxon>
        <taxon>Tracheophyta</taxon>
        <taxon>Spermatophyta</taxon>
        <taxon>Magnoliopsida</taxon>
        <taxon>Liliopsida</taxon>
        <taxon>Arecaceae</taxon>
        <taxon>Arecoideae</taxon>
        <taxon>Cocoseae</taxon>
        <taxon>Attaleinae</taxon>
        <taxon>Cocos</taxon>
    </lineage>
</organism>
<dbReference type="PANTHER" id="PTHR33782">
    <property type="entry name" value="OS01G0121600 PROTEIN"/>
    <property type="match status" value="1"/>
</dbReference>
<dbReference type="AlphaFoldDB" id="A0A8K0HZ54"/>
<evidence type="ECO:0000313" key="3">
    <source>
        <dbReference type="EMBL" id="KAG1330597.1"/>
    </source>
</evidence>
<dbReference type="OrthoDB" id="672819at2759"/>
<reference evidence="3" key="1">
    <citation type="journal article" date="2017" name="Gigascience">
        <title>The genome draft of coconut (Cocos nucifera).</title>
        <authorList>
            <person name="Xiao Y."/>
            <person name="Xu P."/>
            <person name="Fan H."/>
            <person name="Baudouin L."/>
            <person name="Xia W."/>
            <person name="Bocs S."/>
            <person name="Xu J."/>
            <person name="Li Q."/>
            <person name="Guo A."/>
            <person name="Zhou L."/>
            <person name="Li J."/>
            <person name="Wu Y."/>
            <person name="Ma Z."/>
            <person name="Armero A."/>
            <person name="Issali A.E."/>
            <person name="Liu N."/>
            <person name="Peng M."/>
            <person name="Yang Y."/>
        </authorList>
    </citation>
    <scope>NUCLEOTIDE SEQUENCE</scope>
    <source>
        <tissue evidence="3">Spear leaf of Hainan Tall coconut</tissue>
    </source>
</reference>
<dbReference type="EMBL" id="CM017873">
    <property type="protein sequence ID" value="KAG1330597.1"/>
    <property type="molecule type" value="Genomic_DNA"/>
</dbReference>
<protein>
    <recommendedName>
        <fullName evidence="5">Mediator of RNA polymerase II transcription subunit</fullName>
    </recommendedName>
</protein>
<evidence type="ECO:0000313" key="4">
    <source>
        <dbReference type="Proteomes" id="UP000797356"/>
    </source>
</evidence>
<feature type="compositionally biased region" description="Low complexity" evidence="1">
    <location>
        <begin position="1"/>
        <end position="10"/>
    </location>
</feature>
<sequence length="147" mass="16464">MATSIISSSSQFPASLPRRDAIPPLPAKGKTVRFAHRKDSYGPDFEGHLVDENMIVLRKRIHEMRMAETNHEPPSDWMEWEKRYYASYDSDVCEVLGLLQTLLMNTRPSLAIGMAALLALSVPTSAILILYHLMEASRAILSGLHLS</sequence>
<accession>A0A8K0HZ54</accession>
<comment type="caution">
    <text evidence="3">The sequence shown here is derived from an EMBL/GenBank/DDBJ whole genome shotgun (WGS) entry which is preliminary data.</text>
</comment>
<feature type="region of interest" description="Disordered" evidence="1">
    <location>
        <begin position="1"/>
        <end position="25"/>
    </location>
</feature>
<dbReference type="Proteomes" id="UP000797356">
    <property type="component" value="Chromosome 2"/>
</dbReference>
<evidence type="ECO:0008006" key="5">
    <source>
        <dbReference type="Google" id="ProtNLM"/>
    </source>
</evidence>
<evidence type="ECO:0000256" key="2">
    <source>
        <dbReference type="SAM" id="Phobius"/>
    </source>
</evidence>